<evidence type="ECO:0000313" key="7">
    <source>
        <dbReference type="Proteomes" id="UP000308671"/>
    </source>
</evidence>
<keyword evidence="4" id="KW-0560">Oxidoreductase</keyword>
<dbReference type="OrthoDB" id="2096480at2759"/>
<keyword evidence="7" id="KW-1185">Reference proteome</keyword>
<dbReference type="InterPro" id="IPR002938">
    <property type="entry name" value="FAD-bd"/>
</dbReference>
<dbReference type="GO" id="GO:0071949">
    <property type="term" value="F:FAD binding"/>
    <property type="evidence" value="ECO:0007669"/>
    <property type="project" value="InterPro"/>
</dbReference>
<sequence>MPVLKRPMSWDTRTLIFGGLGAHFDNVFQCLSFLSQHQPGSRVQQKMGKVYDVIIAGGGPVGLFLVCELGLRGTSILILGSNPKSESPWKIEPLGRRGLNTPSVEAFYRRGLLDKLFDGEDRPSTIRKTPGFQFGGHFGSIMLNANKLELDRWKYRLPGPSLTPGPTTIQKIEAVLIERAESLGVVILRDKAVTEIVAQSEIGITVKASDDASYSSRWLVECDGGQSRVRKAAHFDFVGTEARFTGYAIKCDFNHSEKLRPGFHVTKTGMYIVTGTDCLHLVDFDATSYKLPQGRILLAGDAAHIHSPLGAQGLNVGLGDAMNLGWKLATTIRQEAMSNKDPIDLALLDTYENERHPVGAWVLEWTRAQVAMLQPDLYGAAIQTLIRDLIDTPDGTNLFLDRIWGLSQRYILGKEDSYTTSLVGAIALDFKLADGSRLGLKLQSGRGLLVDFENNSTLHELIDDKYTSTIDIINAGAMTKYGLRALLVGPDGVVAWILEDNDTLNTDEFNNALEKWFKE</sequence>
<evidence type="ECO:0000256" key="1">
    <source>
        <dbReference type="ARBA" id="ARBA00001974"/>
    </source>
</evidence>
<reference evidence="6 7" key="1">
    <citation type="submission" date="2017-12" db="EMBL/GenBank/DDBJ databases">
        <title>Comparative genomics of Botrytis spp.</title>
        <authorList>
            <person name="Valero-Jimenez C.A."/>
            <person name="Tapia P."/>
            <person name="Veloso J."/>
            <person name="Silva-Moreno E."/>
            <person name="Staats M."/>
            <person name="Valdes J.H."/>
            <person name="Van Kan J.A.L."/>
        </authorList>
    </citation>
    <scope>NUCLEOTIDE SEQUENCE [LARGE SCALE GENOMIC DNA]</scope>
    <source>
        <strain evidence="6 7">MUCL435</strain>
    </source>
</reference>
<name>A0A4S8QQN3_9HELO</name>
<keyword evidence="2" id="KW-0285">Flavoprotein</keyword>
<protein>
    <recommendedName>
        <fullName evidence="5">FAD-binding domain-containing protein</fullName>
    </recommendedName>
</protein>
<accession>A0A4S8QQN3</accession>
<proteinExistence type="predicted"/>
<dbReference type="PANTHER" id="PTHR43004">
    <property type="entry name" value="TRK SYSTEM POTASSIUM UPTAKE PROTEIN"/>
    <property type="match status" value="1"/>
</dbReference>
<dbReference type="PRINTS" id="PR00420">
    <property type="entry name" value="RNGMNOXGNASE"/>
</dbReference>
<feature type="domain" description="FAD-binding" evidence="5">
    <location>
        <begin position="51"/>
        <end position="250"/>
    </location>
</feature>
<evidence type="ECO:0000313" key="6">
    <source>
        <dbReference type="EMBL" id="THV47268.1"/>
    </source>
</evidence>
<dbReference type="AlphaFoldDB" id="A0A4S8QQN3"/>
<dbReference type="Pfam" id="PF01494">
    <property type="entry name" value="FAD_binding_3"/>
    <property type="match status" value="2"/>
</dbReference>
<dbReference type="EMBL" id="PQXL01000323">
    <property type="protein sequence ID" value="THV47268.1"/>
    <property type="molecule type" value="Genomic_DNA"/>
</dbReference>
<organism evidence="6 7">
    <name type="scientific">Botrytis galanthina</name>
    <dbReference type="NCBI Taxonomy" id="278940"/>
    <lineage>
        <taxon>Eukaryota</taxon>
        <taxon>Fungi</taxon>
        <taxon>Dikarya</taxon>
        <taxon>Ascomycota</taxon>
        <taxon>Pezizomycotina</taxon>
        <taxon>Leotiomycetes</taxon>
        <taxon>Helotiales</taxon>
        <taxon>Sclerotiniaceae</taxon>
        <taxon>Botrytis</taxon>
    </lineage>
</organism>
<evidence type="ECO:0000256" key="4">
    <source>
        <dbReference type="ARBA" id="ARBA00023002"/>
    </source>
</evidence>
<comment type="caution">
    <text evidence="6">The sequence shown here is derived from an EMBL/GenBank/DDBJ whole genome shotgun (WGS) entry which is preliminary data.</text>
</comment>
<dbReference type="InterPro" id="IPR050641">
    <property type="entry name" value="RIFMO-like"/>
</dbReference>
<keyword evidence="3" id="KW-0274">FAD</keyword>
<dbReference type="Proteomes" id="UP000308671">
    <property type="component" value="Unassembled WGS sequence"/>
</dbReference>
<gene>
    <name evidence="6" type="ORF">BGAL_0323g00100</name>
</gene>
<evidence type="ECO:0000259" key="5">
    <source>
        <dbReference type="Pfam" id="PF01494"/>
    </source>
</evidence>
<dbReference type="PANTHER" id="PTHR43004:SF19">
    <property type="entry name" value="BINDING MONOOXYGENASE, PUTATIVE (JCVI)-RELATED"/>
    <property type="match status" value="1"/>
</dbReference>
<evidence type="ECO:0000256" key="3">
    <source>
        <dbReference type="ARBA" id="ARBA00022827"/>
    </source>
</evidence>
<dbReference type="GO" id="GO:0016709">
    <property type="term" value="F:oxidoreductase activity, acting on paired donors, with incorporation or reduction of molecular oxygen, NAD(P)H as one donor, and incorporation of one atom of oxygen"/>
    <property type="evidence" value="ECO:0007669"/>
    <property type="project" value="UniProtKB-ARBA"/>
</dbReference>
<dbReference type="SUPFAM" id="SSF51905">
    <property type="entry name" value="FAD/NAD(P)-binding domain"/>
    <property type="match status" value="1"/>
</dbReference>
<feature type="domain" description="FAD-binding" evidence="5">
    <location>
        <begin position="290"/>
        <end position="365"/>
    </location>
</feature>
<evidence type="ECO:0000256" key="2">
    <source>
        <dbReference type="ARBA" id="ARBA00022630"/>
    </source>
</evidence>
<dbReference type="Pfam" id="PF21274">
    <property type="entry name" value="Rng_hyd_C"/>
    <property type="match status" value="1"/>
</dbReference>
<comment type="cofactor">
    <cofactor evidence="1">
        <name>FAD</name>
        <dbReference type="ChEBI" id="CHEBI:57692"/>
    </cofactor>
</comment>
<dbReference type="InterPro" id="IPR036188">
    <property type="entry name" value="FAD/NAD-bd_sf"/>
</dbReference>
<dbReference type="Gene3D" id="3.50.50.60">
    <property type="entry name" value="FAD/NAD(P)-binding domain"/>
    <property type="match status" value="1"/>
</dbReference>
<dbReference type="Gene3D" id="3.40.30.120">
    <property type="match status" value="1"/>
</dbReference>